<evidence type="ECO:0000313" key="1">
    <source>
        <dbReference type="EMBL" id="TCU13643.1"/>
    </source>
</evidence>
<protein>
    <submittedName>
        <fullName evidence="1">Uncharacterized protein</fullName>
    </submittedName>
</protein>
<gene>
    <name evidence="1" type="ORF">EV132_11175</name>
</gene>
<sequence length="34" mass="3487">MKRYSLSVIGLSLVIAVLSNPGIALAACNKLIGT</sequence>
<comment type="caution">
    <text evidence="1">The sequence shown here is derived from an EMBL/GenBank/DDBJ whole genome shotgun (WGS) entry which is preliminary data.</text>
</comment>
<organism evidence="1 2">
    <name type="scientific">Rhizobium sullae</name>
    <name type="common">Rhizobium hedysari</name>
    <dbReference type="NCBI Taxonomy" id="50338"/>
    <lineage>
        <taxon>Bacteria</taxon>
        <taxon>Pseudomonadati</taxon>
        <taxon>Pseudomonadota</taxon>
        <taxon>Alphaproteobacteria</taxon>
        <taxon>Hyphomicrobiales</taxon>
        <taxon>Rhizobiaceae</taxon>
        <taxon>Rhizobium/Agrobacterium group</taxon>
        <taxon>Rhizobium</taxon>
    </lineage>
</organism>
<name>A0A4R3PY87_RHISU</name>
<proteinExistence type="predicted"/>
<dbReference type="Proteomes" id="UP000294576">
    <property type="component" value="Unassembled WGS sequence"/>
</dbReference>
<reference evidence="1 2" key="1">
    <citation type="submission" date="2019-03" db="EMBL/GenBank/DDBJ databases">
        <title>Genomic Encyclopedia of Type Strains, Phase IV (KMG-V): Genome sequencing to study the core and pangenomes of soil and plant-associated prokaryotes.</title>
        <authorList>
            <person name="Whitman W."/>
        </authorList>
    </citation>
    <scope>NUCLEOTIDE SEQUENCE [LARGE SCALE GENOMIC DNA]</scope>
    <source>
        <strain evidence="1 2">Hc14</strain>
    </source>
</reference>
<evidence type="ECO:0000313" key="2">
    <source>
        <dbReference type="Proteomes" id="UP000294576"/>
    </source>
</evidence>
<dbReference type="EMBL" id="SMBH01000011">
    <property type="protein sequence ID" value="TCU13643.1"/>
    <property type="molecule type" value="Genomic_DNA"/>
</dbReference>
<accession>A0A4R3PY87</accession>
<dbReference type="PROSITE" id="PS51257">
    <property type="entry name" value="PROKAR_LIPOPROTEIN"/>
    <property type="match status" value="1"/>
</dbReference>
<dbReference type="AlphaFoldDB" id="A0A4R3PY87"/>